<dbReference type="InterPro" id="IPR022880">
    <property type="entry name" value="DNApol_IV"/>
</dbReference>
<evidence type="ECO:0000256" key="11">
    <source>
        <dbReference type="ARBA" id="ARBA00022932"/>
    </source>
</evidence>
<dbReference type="PANTHER" id="PTHR11076:SF33">
    <property type="entry name" value="DNA POLYMERASE KAPPA"/>
    <property type="match status" value="1"/>
</dbReference>
<dbReference type="HAMAP" id="MF_01113">
    <property type="entry name" value="DNApol_IV"/>
    <property type="match status" value="1"/>
</dbReference>
<dbReference type="Pfam" id="PF11799">
    <property type="entry name" value="IMS_C"/>
    <property type="match status" value="1"/>
</dbReference>
<dbReference type="GO" id="GO:0003887">
    <property type="term" value="F:DNA-directed DNA polymerase activity"/>
    <property type="evidence" value="ECO:0007669"/>
    <property type="project" value="UniProtKB-UniRule"/>
</dbReference>
<dbReference type="EC" id="2.7.7.7" evidence="15"/>
<evidence type="ECO:0000256" key="4">
    <source>
        <dbReference type="ARBA" id="ARBA00022490"/>
    </source>
</evidence>
<dbReference type="PROSITE" id="PS50173">
    <property type="entry name" value="UMUC"/>
    <property type="match status" value="1"/>
</dbReference>
<dbReference type="Pfam" id="PF21999">
    <property type="entry name" value="IMS_HHH_1"/>
    <property type="match status" value="1"/>
</dbReference>
<dbReference type="InterPro" id="IPR053848">
    <property type="entry name" value="IMS_HHH_1"/>
</dbReference>
<evidence type="ECO:0000256" key="8">
    <source>
        <dbReference type="ARBA" id="ARBA00022723"/>
    </source>
</evidence>
<reference evidence="17 18" key="1">
    <citation type="submission" date="2011-11" db="EMBL/GenBank/DDBJ databases">
        <title>Complete sequence of Spirochaeta sp. grapes.</title>
        <authorList>
            <consortium name="US DOE Joint Genome Institute"/>
            <person name="Lucas S."/>
            <person name="Han J."/>
            <person name="Lapidus A."/>
            <person name="Cheng J.-F."/>
            <person name="Goodwin L."/>
            <person name="Pitluck S."/>
            <person name="Peters L."/>
            <person name="Ovchinnikova G."/>
            <person name="Munk A.C."/>
            <person name="Detter J.C."/>
            <person name="Han C."/>
            <person name="Tapia R."/>
            <person name="Land M."/>
            <person name="Hauser L."/>
            <person name="Kyrpides N."/>
            <person name="Ivanova N."/>
            <person name="Pagani I."/>
            <person name="Ritalahtilisa K."/>
            <person name="Loeffler F."/>
            <person name="Woyke T."/>
        </authorList>
    </citation>
    <scope>NUCLEOTIDE SEQUENCE [LARGE SCALE GENOMIC DNA]</scope>
    <source>
        <strain evidence="18">ATCC BAA-1885 / DSM 22778 / Grapes</strain>
    </source>
</reference>
<dbReference type="GO" id="GO:0009432">
    <property type="term" value="P:SOS response"/>
    <property type="evidence" value="ECO:0007669"/>
    <property type="project" value="TreeGrafter"/>
</dbReference>
<keyword evidence="10 15" id="KW-0460">Magnesium</keyword>
<proteinExistence type="inferred from homology"/>
<feature type="domain" description="UmuC" evidence="16">
    <location>
        <begin position="7"/>
        <end position="187"/>
    </location>
</feature>
<dbReference type="Gene3D" id="3.40.1170.60">
    <property type="match status" value="1"/>
</dbReference>
<dbReference type="SUPFAM" id="SSF56672">
    <property type="entry name" value="DNA/RNA polymerases"/>
    <property type="match status" value="1"/>
</dbReference>
<dbReference type="Gene3D" id="3.30.1490.100">
    <property type="entry name" value="DNA polymerase, Y-family, little finger domain"/>
    <property type="match status" value="1"/>
</dbReference>
<keyword evidence="7 15" id="KW-0235">DNA replication</keyword>
<comment type="function">
    <text evidence="15">Poorly processive, error-prone DNA polymerase involved in untargeted mutagenesis. Copies undamaged DNA at stalled replication forks, which arise in vivo from mismatched or misaligned primer ends. These misaligned primers can be extended by PolIV. Exhibits no 3'-5' exonuclease (proofreading) activity. May be involved in translesional synthesis, in conjunction with the beta clamp from PolIII.</text>
</comment>
<evidence type="ECO:0000256" key="3">
    <source>
        <dbReference type="ARBA" id="ARBA00022457"/>
    </source>
</evidence>
<comment type="subcellular location">
    <subcellularLocation>
        <location evidence="1 15">Cytoplasm</location>
    </subcellularLocation>
</comment>
<keyword evidence="4 15" id="KW-0963">Cytoplasm</keyword>
<dbReference type="RefSeq" id="WP_014271797.1">
    <property type="nucleotide sequence ID" value="NC_016633.1"/>
</dbReference>
<dbReference type="Gene3D" id="3.30.70.270">
    <property type="match status" value="1"/>
</dbReference>
<name>G8QQM8_SPHPG</name>
<comment type="subunit">
    <text evidence="15">Monomer.</text>
</comment>
<keyword evidence="13 15" id="KW-0234">DNA repair</keyword>
<dbReference type="InterPro" id="IPR001126">
    <property type="entry name" value="UmuC"/>
</dbReference>
<sequence>MNTEKVYFHVDMDAFFAAIEERDHPEYKGKCLVIGGLGPRSVVSTASYAARKFGVHSAMPMGQALRLCPSAIVVQPNMKHYSQVSKGIMQICRTFSPEVQQLSIDEAFLDMSGTRRLYGLPREAAMLLKKKVTEETGLTISVGIAPSRFIAKMASDYNKPDGLCRVSPGKEIAFIDAVGLKKLWGVGKVTRALLEKHHIMTTEQLRGFTQSTLQSLFGQSMGSFLYNAARGIDPGLFTCEAKSHSISSEITFDEDISSASILEQYLLQMSHEVMFRSLDEKQIGRTIGIKVRLPDFTTYTCQTTPKANIYSAEQIFSYSKQLLAQKWHEGIPIRLLGVGLYQLYEGDKPMQEELFEDPYSKKRELEKLILEMHKKGQNVFKATNLEQNEIKVKE</sequence>
<dbReference type="GO" id="GO:0006281">
    <property type="term" value="P:DNA repair"/>
    <property type="evidence" value="ECO:0007669"/>
    <property type="project" value="UniProtKB-UniRule"/>
</dbReference>
<evidence type="ECO:0000256" key="6">
    <source>
        <dbReference type="ARBA" id="ARBA00022695"/>
    </source>
</evidence>
<feature type="site" description="Substrate discrimination" evidence="15">
    <location>
        <position position="16"/>
    </location>
</feature>
<feature type="binding site" evidence="15">
    <location>
        <position position="11"/>
    </location>
    <ligand>
        <name>Mg(2+)</name>
        <dbReference type="ChEBI" id="CHEBI:18420"/>
    </ligand>
</feature>
<dbReference type="InterPro" id="IPR043128">
    <property type="entry name" value="Rev_trsase/Diguanyl_cyclase"/>
</dbReference>
<comment type="cofactor">
    <cofactor evidence="15">
        <name>Mg(2+)</name>
        <dbReference type="ChEBI" id="CHEBI:18420"/>
    </cofactor>
    <text evidence="15">Binds 2 magnesium ions per subunit.</text>
</comment>
<keyword evidence="3 15" id="KW-0515">Mutator protein</keyword>
<dbReference type="FunFam" id="3.40.1170.60:FF:000001">
    <property type="entry name" value="DNA polymerase IV"/>
    <property type="match status" value="1"/>
</dbReference>
<dbReference type="OrthoDB" id="9808813at2"/>
<accession>G8QQM8</accession>
<dbReference type="GO" id="GO:0000287">
    <property type="term" value="F:magnesium ion binding"/>
    <property type="evidence" value="ECO:0007669"/>
    <property type="project" value="UniProtKB-UniRule"/>
</dbReference>
<evidence type="ECO:0000256" key="13">
    <source>
        <dbReference type="ARBA" id="ARBA00023204"/>
    </source>
</evidence>
<dbReference type="eggNOG" id="COG0389">
    <property type="taxonomic scope" value="Bacteria"/>
</dbReference>
<dbReference type="EMBL" id="CP003155">
    <property type="protein sequence ID" value="AEV30958.1"/>
    <property type="molecule type" value="Genomic_DNA"/>
</dbReference>
<keyword evidence="18" id="KW-1185">Reference proteome</keyword>
<keyword evidence="6 15" id="KW-0548">Nucleotidyltransferase</keyword>
<dbReference type="NCBIfam" id="NF002677">
    <property type="entry name" value="PRK02406.1"/>
    <property type="match status" value="1"/>
</dbReference>
<dbReference type="PANTHER" id="PTHR11076">
    <property type="entry name" value="DNA REPAIR POLYMERASE UMUC / TRANSFERASE FAMILY MEMBER"/>
    <property type="match status" value="1"/>
</dbReference>
<feature type="active site" evidence="15">
    <location>
        <position position="106"/>
    </location>
</feature>
<comment type="catalytic activity">
    <reaction evidence="14 15">
        <text>DNA(n) + a 2'-deoxyribonucleoside 5'-triphosphate = DNA(n+1) + diphosphate</text>
        <dbReference type="Rhea" id="RHEA:22508"/>
        <dbReference type="Rhea" id="RHEA-COMP:17339"/>
        <dbReference type="Rhea" id="RHEA-COMP:17340"/>
        <dbReference type="ChEBI" id="CHEBI:33019"/>
        <dbReference type="ChEBI" id="CHEBI:61560"/>
        <dbReference type="ChEBI" id="CHEBI:173112"/>
        <dbReference type="EC" id="2.7.7.7"/>
    </reaction>
</comment>
<dbReference type="Pfam" id="PF00817">
    <property type="entry name" value="IMS"/>
    <property type="match status" value="1"/>
</dbReference>
<dbReference type="InterPro" id="IPR050116">
    <property type="entry name" value="DNA_polymerase-Y"/>
</dbReference>
<keyword evidence="5 15" id="KW-0808">Transferase</keyword>
<feature type="binding site" evidence="15">
    <location>
        <position position="105"/>
    </location>
    <ligand>
        <name>Mg(2+)</name>
        <dbReference type="ChEBI" id="CHEBI:18420"/>
    </ligand>
</feature>
<dbReference type="Gene3D" id="1.10.150.20">
    <property type="entry name" value="5' to 3' exonuclease, C-terminal subdomain"/>
    <property type="match status" value="1"/>
</dbReference>
<evidence type="ECO:0000256" key="9">
    <source>
        <dbReference type="ARBA" id="ARBA00022763"/>
    </source>
</evidence>
<dbReference type="InterPro" id="IPR017961">
    <property type="entry name" value="DNA_pol_Y-fam_little_finger"/>
</dbReference>
<evidence type="ECO:0000256" key="2">
    <source>
        <dbReference type="ARBA" id="ARBA00010945"/>
    </source>
</evidence>
<evidence type="ECO:0000313" key="18">
    <source>
        <dbReference type="Proteomes" id="UP000005632"/>
    </source>
</evidence>
<keyword evidence="9 15" id="KW-0227">DNA damage</keyword>
<dbReference type="GO" id="GO:0003684">
    <property type="term" value="F:damaged DNA binding"/>
    <property type="evidence" value="ECO:0007669"/>
    <property type="project" value="InterPro"/>
</dbReference>
<dbReference type="InterPro" id="IPR043502">
    <property type="entry name" value="DNA/RNA_pol_sf"/>
</dbReference>
<keyword evidence="12 15" id="KW-0238">DNA-binding</keyword>
<protein>
    <recommendedName>
        <fullName evidence="15">DNA polymerase IV</fullName>
        <shortName evidence="15">Pol IV</shortName>
        <ecNumber evidence="15">2.7.7.7</ecNumber>
    </recommendedName>
</protein>
<evidence type="ECO:0000256" key="5">
    <source>
        <dbReference type="ARBA" id="ARBA00022679"/>
    </source>
</evidence>
<dbReference type="KEGG" id="sgp:SpiGrapes_3213"/>
<dbReference type="SUPFAM" id="SSF100879">
    <property type="entry name" value="Lesion bypass DNA polymerase (Y-family), little finger domain"/>
    <property type="match status" value="1"/>
</dbReference>
<evidence type="ECO:0000313" key="17">
    <source>
        <dbReference type="EMBL" id="AEV30958.1"/>
    </source>
</evidence>
<comment type="similarity">
    <text evidence="2 15">Belongs to the DNA polymerase type-Y family.</text>
</comment>
<evidence type="ECO:0000256" key="1">
    <source>
        <dbReference type="ARBA" id="ARBA00004496"/>
    </source>
</evidence>
<dbReference type="GO" id="GO:0005829">
    <property type="term" value="C:cytosol"/>
    <property type="evidence" value="ECO:0007669"/>
    <property type="project" value="TreeGrafter"/>
</dbReference>
<dbReference type="STRING" id="158190.SpiGrapes_3213"/>
<keyword evidence="11 15" id="KW-0239">DNA-directed DNA polymerase</keyword>
<dbReference type="GO" id="GO:0042276">
    <property type="term" value="P:error-prone translesion synthesis"/>
    <property type="evidence" value="ECO:0007669"/>
    <property type="project" value="TreeGrafter"/>
</dbReference>
<evidence type="ECO:0000256" key="12">
    <source>
        <dbReference type="ARBA" id="ARBA00023125"/>
    </source>
</evidence>
<evidence type="ECO:0000256" key="10">
    <source>
        <dbReference type="ARBA" id="ARBA00022842"/>
    </source>
</evidence>
<dbReference type="AlphaFoldDB" id="G8QQM8"/>
<evidence type="ECO:0000256" key="7">
    <source>
        <dbReference type="ARBA" id="ARBA00022705"/>
    </source>
</evidence>
<organism evidence="17 18">
    <name type="scientific">Sphaerochaeta pleomorpha (strain ATCC BAA-1885 / DSM 22778 / Grapes)</name>
    <dbReference type="NCBI Taxonomy" id="158190"/>
    <lineage>
        <taxon>Bacteria</taxon>
        <taxon>Pseudomonadati</taxon>
        <taxon>Spirochaetota</taxon>
        <taxon>Spirochaetia</taxon>
        <taxon>Spirochaetales</taxon>
        <taxon>Sphaerochaetaceae</taxon>
        <taxon>Sphaerochaeta</taxon>
    </lineage>
</organism>
<evidence type="ECO:0000256" key="15">
    <source>
        <dbReference type="HAMAP-Rule" id="MF_01113"/>
    </source>
</evidence>
<dbReference type="Proteomes" id="UP000005632">
    <property type="component" value="Chromosome"/>
</dbReference>
<dbReference type="GO" id="GO:0006261">
    <property type="term" value="P:DNA-templated DNA replication"/>
    <property type="evidence" value="ECO:0007669"/>
    <property type="project" value="UniProtKB-UniRule"/>
</dbReference>
<evidence type="ECO:0000259" key="16">
    <source>
        <dbReference type="PROSITE" id="PS50173"/>
    </source>
</evidence>
<dbReference type="CDD" id="cd03586">
    <property type="entry name" value="PolY_Pol_IV_kappa"/>
    <property type="match status" value="1"/>
</dbReference>
<dbReference type="HOGENOM" id="CLU_012348_1_2_12"/>
<dbReference type="InterPro" id="IPR036775">
    <property type="entry name" value="DNA_pol_Y-fam_lit_finger_sf"/>
</dbReference>
<keyword evidence="8 15" id="KW-0479">Metal-binding</keyword>
<gene>
    <name evidence="15" type="primary">dinB</name>
    <name evidence="17" type="ordered locus">SpiGrapes_3213</name>
</gene>
<evidence type="ECO:0000256" key="14">
    <source>
        <dbReference type="ARBA" id="ARBA00049244"/>
    </source>
</evidence>